<dbReference type="PANTHER" id="PTHR30087">
    <property type="entry name" value="INNER MEMBRANE PROTEIN"/>
    <property type="match status" value="1"/>
</dbReference>
<sequence>MIIVSACLLGLNTKYDGSTNAQALLQKYCSLGKFIPVCPEQLGGLSTPRVPVEIIGGAGQDLLSGRCVVQGKQGEVVSAEFILGAKEVIKIVAMVTVTAAILKERSPSCGVNFIYDGSFSHQIKSGQGVTAALLKEHNIPIYSEEDLTEEKLLVLLGDGDDGR</sequence>
<dbReference type="EMBL" id="OMOF01000061">
    <property type="protein sequence ID" value="SPF35712.1"/>
    <property type="molecule type" value="Genomic_DNA"/>
</dbReference>
<accession>A0A2U3K7Q6</accession>
<name>A0A2U3K7Q6_9FIRM</name>
<dbReference type="OrthoDB" id="9797779at2"/>
<dbReference type="AlphaFoldDB" id="A0A2U3K7Q6"/>
<dbReference type="PANTHER" id="PTHR30087:SF1">
    <property type="entry name" value="HYPOTHETICAL CYTOSOLIC PROTEIN"/>
    <property type="match status" value="1"/>
</dbReference>
<organism evidence="1 2">
    <name type="scientific">Candidatus Desulfosporosinus infrequens</name>
    <dbReference type="NCBI Taxonomy" id="2043169"/>
    <lineage>
        <taxon>Bacteria</taxon>
        <taxon>Bacillati</taxon>
        <taxon>Bacillota</taxon>
        <taxon>Clostridia</taxon>
        <taxon>Eubacteriales</taxon>
        <taxon>Desulfitobacteriaceae</taxon>
        <taxon>Desulfosporosinus</taxon>
    </lineage>
</organism>
<dbReference type="Proteomes" id="UP000238916">
    <property type="component" value="Unassembled WGS sequence"/>
</dbReference>
<protein>
    <submittedName>
        <fullName evidence="1">Uncharacterized protein</fullName>
    </submittedName>
</protein>
<evidence type="ECO:0000313" key="1">
    <source>
        <dbReference type="EMBL" id="SPF35712.1"/>
    </source>
</evidence>
<dbReference type="InterPro" id="IPR007553">
    <property type="entry name" value="2-thiour_desulf"/>
</dbReference>
<proteinExistence type="predicted"/>
<gene>
    <name evidence="1" type="ORF">SBF1_1530005</name>
</gene>
<reference evidence="2" key="1">
    <citation type="submission" date="2018-02" db="EMBL/GenBank/DDBJ databases">
        <authorList>
            <person name="Hausmann B."/>
        </authorList>
    </citation>
    <scope>NUCLEOTIDE SEQUENCE [LARGE SCALE GENOMIC DNA]</scope>
    <source>
        <strain evidence="2">Peat soil MAG SbF1</strain>
    </source>
</reference>
<evidence type="ECO:0000313" key="2">
    <source>
        <dbReference type="Proteomes" id="UP000238916"/>
    </source>
</evidence>
<dbReference type="Pfam" id="PF04463">
    <property type="entry name" value="2-thiour_desulf"/>
    <property type="match status" value="1"/>
</dbReference>